<name>A0A085M486_9BILA</name>
<reference evidence="11 12" key="1">
    <citation type="journal article" date="2014" name="Nat. Genet.">
        <title>Genome and transcriptome of the porcine whipworm Trichuris suis.</title>
        <authorList>
            <person name="Jex A.R."/>
            <person name="Nejsum P."/>
            <person name="Schwarz E.M."/>
            <person name="Hu L."/>
            <person name="Young N.D."/>
            <person name="Hall R.S."/>
            <person name="Korhonen P.K."/>
            <person name="Liao S."/>
            <person name="Thamsborg S."/>
            <person name="Xia J."/>
            <person name="Xu P."/>
            <person name="Wang S."/>
            <person name="Scheerlinck J.P."/>
            <person name="Hofmann A."/>
            <person name="Sternberg P.W."/>
            <person name="Wang J."/>
            <person name="Gasser R.B."/>
        </authorList>
    </citation>
    <scope>NUCLEOTIDE SEQUENCE [LARGE SCALE GENOMIC DNA]</scope>
    <source>
        <strain evidence="11">DCEP-RM93M</strain>
    </source>
</reference>
<keyword evidence="7 10" id="KW-0413">Isomerase</keyword>
<dbReference type="GO" id="GO:0005634">
    <property type="term" value="C:nucleus"/>
    <property type="evidence" value="ECO:0007669"/>
    <property type="project" value="TreeGrafter"/>
</dbReference>
<dbReference type="EC" id="5.2.1.8" evidence="4 10"/>
<dbReference type="PANTHER" id="PTHR10012:SF0">
    <property type="entry name" value="SERINE_THREONINE-PROTEIN PHOSPHATASE 2A ACTIVATOR"/>
    <property type="match status" value="1"/>
</dbReference>
<dbReference type="GO" id="GO:0008160">
    <property type="term" value="F:protein tyrosine phosphatase activator activity"/>
    <property type="evidence" value="ECO:0007669"/>
    <property type="project" value="TreeGrafter"/>
</dbReference>
<comment type="catalytic activity">
    <reaction evidence="1 10">
        <text>[protein]-peptidylproline (omega=180) = [protein]-peptidylproline (omega=0)</text>
        <dbReference type="Rhea" id="RHEA:16237"/>
        <dbReference type="Rhea" id="RHEA-COMP:10747"/>
        <dbReference type="Rhea" id="RHEA-COMP:10748"/>
        <dbReference type="ChEBI" id="CHEBI:83833"/>
        <dbReference type="ChEBI" id="CHEBI:83834"/>
        <dbReference type="EC" id="5.2.1.8"/>
    </reaction>
</comment>
<dbReference type="GO" id="GO:0005737">
    <property type="term" value="C:cytoplasm"/>
    <property type="evidence" value="ECO:0007669"/>
    <property type="project" value="UniProtKB-SubCell"/>
</dbReference>
<dbReference type="GO" id="GO:0000159">
    <property type="term" value="C:protein phosphatase type 2A complex"/>
    <property type="evidence" value="ECO:0007669"/>
    <property type="project" value="TreeGrafter"/>
</dbReference>
<evidence type="ECO:0000256" key="2">
    <source>
        <dbReference type="ARBA" id="ARBA00004496"/>
    </source>
</evidence>
<dbReference type="PANTHER" id="PTHR10012">
    <property type="entry name" value="SERINE/THREONINE-PROTEIN PHOSPHATASE 2A REGULATORY SUBUNIT B"/>
    <property type="match status" value="1"/>
</dbReference>
<dbReference type="InterPro" id="IPR004327">
    <property type="entry name" value="Phstyr_phstse_ac"/>
</dbReference>
<evidence type="ECO:0000256" key="5">
    <source>
        <dbReference type="ARBA" id="ARBA00022490"/>
    </source>
</evidence>
<comment type="similarity">
    <text evidence="3 10">Belongs to the PTPA-type PPIase family.</text>
</comment>
<organism evidence="11 12">
    <name type="scientific">Trichuris suis</name>
    <name type="common">pig whipworm</name>
    <dbReference type="NCBI Taxonomy" id="68888"/>
    <lineage>
        <taxon>Eukaryota</taxon>
        <taxon>Metazoa</taxon>
        <taxon>Ecdysozoa</taxon>
        <taxon>Nematoda</taxon>
        <taxon>Enoplea</taxon>
        <taxon>Dorylaimia</taxon>
        <taxon>Trichinellida</taxon>
        <taxon>Trichuridae</taxon>
        <taxon>Trichuris</taxon>
    </lineage>
</organism>
<evidence type="ECO:0000256" key="8">
    <source>
        <dbReference type="ARBA" id="ARBA00044786"/>
    </source>
</evidence>
<dbReference type="Pfam" id="PF03095">
    <property type="entry name" value="PTPA"/>
    <property type="match status" value="1"/>
</dbReference>
<evidence type="ECO:0000256" key="9">
    <source>
        <dbReference type="ARBA" id="ARBA00044820"/>
    </source>
</evidence>
<keyword evidence="12" id="KW-1185">Reference proteome</keyword>
<evidence type="ECO:0000313" key="11">
    <source>
        <dbReference type="EMBL" id="KFD52032.1"/>
    </source>
</evidence>
<evidence type="ECO:0000313" key="12">
    <source>
        <dbReference type="Proteomes" id="UP000030764"/>
    </source>
</evidence>
<evidence type="ECO:0000256" key="6">
    <source>
        <dbReference type="ARBA" id="ARBA00023110"/>
    </source>
</evidence>
<dbReference type="GO" id="GO:0007052">
    <property type="term" value="P:mitotic spindle organization"/>
    <property type="evidence" value="ECO:0007669"/>
    <property type="project" value="TreeGrafter"/>
</dbReference>
<evidence type="ECO:0000256" key="10">
    <source>
        <dbReference type="RuleBase" id="RU361210"/>
    </source>
</evidence>
<evidence type="ECO:0000256" key="1">
    <source>
        <dbReference type="ARBA" id="ARBA00000971"/>
    </source>
</evidence>
<dbReference type="GO" id="GO:0003755">
    <property type="term" value="F:peptidyl-prolyl cis-trans isomerase activity"/>
    <property type="evidence" value="ECO:0007669"/>
    <property type="project" value="UniProtKB-KW"/>
</dbReference>
<dbReference type="SUPFAM" id="SSF140984">
    <property type="entry name" value="PTPA-like"/>
    <property type="match status" value="1"/>
</dbReference>
<accession>A0A085M486</accession>
<dbReference type="InterPro" id="IPR037218">
    <property type="entry name" value="PTPA_sf"/>
</dbReference>
<dbReference type="EMBL" id="KL363233">
    <property type="protein sequence ID" value="KFD52032.1"/>
    <property type="molecule type" value="Genomic_DNA"/>
</dbReference>
<dbReference type="Gene3D" id="1.20.120.1150">
    <property type="match status" value="1"/>
</dbReference>
<evidence type="ECO:0000256" key="7">
    <source>
        <dbReference type="ARBA" id="ARBA00023235"/>
    </source>
</evidence>
<dbReference type="PIRSF" id="PIRSF016325">
    <property type="entry name" value="Phstyr_phstse_ac"/>
    <property type="match status" value="1"/>
</dbReference>
<gene>
    <name evidence="11" type="ORF">M513_07164</name>
</gene>
<keyword evidence="5 10" id="KW-0963">Cytoplasm</keyword>
<keyword evidence="6 10" id="KW-0697">Rotamase</keyword>
<dbReference type="FunFam" id="1.20.120.1150:FF:000002">
    <property type="entry name" value="Serine/threonine-protein phosphatase 2A activator"/>
    <property type="match status" value="1"/>
</dbReference>
<comment type="function">
    <text evidence="10">PPIases accelerate the folding of proteins. It catalyzes the cis-trans isomerization of proline imidic peptide bonds in oligopeptides.</text>
</comment>
<dbReference type="InterPro" id="IPR043170">
    <property type="entry name" value="PTPA_C_lid"/>
</dbReference>
<protein>
    <recommendedName>
        <fullName evidence="8 10">Serine/threonine-protein phosphatase 2A activator</fullName>
        <ecNumber evidence="4 10">5.2.1.8</ecNumber>
    </recommendedName>
    <alternativeName>
        <fullName evidence="9 10">Phosphotyrosyl phosphatase activator</fullName>
    </alternativeName>
</protein>
<sequence length="321" mass="36724">MAIAQPSFVHPKREILSVNDMQKWTNSKAFHRYVAFLELLNRAVRGRSLTDTLEETKIIGDLIALMDVMDKWVDETPPVDQKSRFGNFAFRTWHALLKEVSRVDLSQSSLILLNSVSLVSSVLANKSKEAAIELAPYLEDGFGFIFLVTRHVSSCSYVACIALVCLMGQILRRLYLDLCRKLQRVYMLEPAGSHGVWCLDDYHFLPFFWGHERLEPSSFVEEETARTFAKQYMFMACIHHINTVKAGPFAEHSNQLWNISGVYSWRKMNEGLLRMYIAEVLRKFPVVQHFVFGTLLSIEPETTGPSSTAEALKDSFMNNAR</sequence>
<evidence type="ECO:0000256" key="4">
    <source>
        <dbReference type="ARBA" id="ARBA00013194"/>
    </source>
</evidence>
<evidence type="ECO:0000256" key="3">
    <source>
        <dbReference type="ARBA" id="ARBA00011019"/>
    </source>
</evidence>
<proteinExistence type="inferred from homology"/>
<dbReference type="Proteomes" id="UP000030764">
    <property type="component" value="Unassembled WGS sequence"/>
</dbReference>
<comment type="subcellular location">
    <subcellularLocation>
        <location evidence="2 10">Cytoplasm</location>
    </subcellularLocation>
</comment>
<dbReference type="AlphaFoldDB" id="A0A085M486"/>